<sequence length="106" mass="12238">MGCLQTRERRRRVDRDQTLVRHSSRLQVPREHLRRQLAVLADGRVECVRLRASAASGARSEIDTIEGNVVVVVQSRLLYPIGEYIFDRFRPAHHDHLLALEFVPSL</sequence>
<comment type="caution">
    <text evidence="1">The sequence shown here is derived from an EMBL/GenBank/DDBJ whole genome shotgun (WGS) entry which is preliminary data.</text>
</comment>
<reference evidence="1" key="1">
    <citation type="submission" date="2023-10" db="EMBL/GenBank/DDBJ databases">
        <title>Genome assembly of Pristionchus species.</title>
        <authorList>
            <person name="Yoshida K."/>
            <person name="Sommer R.J."/>
        </authorList>
    </citation>
    <scope>NUCLEOTIDE SEQUENCE</scope>
    <source>
        <strain evidence="1">RS0144</strain>
    </source>
</reference>
<keyword evidence="2" id="KW-1185">Reference proteome</keyword>
<gene>
    <name evidence="1" type="ORF">PENTCL1PPCAC_468</name>
</gene>
<name>A0AAV5S8Q6_9BILA</name>
<dbReference type="EMBL" id="BTSX01000001">
    <property type="protein sequence ID" value="GMS78293.1"/>
    <property type="molecule type" value="Genomic_DNA"/>
</dbReference>
<dbReference type="AlphaFoldDB" id="A0AAV5S8Q6"/>
<organism evidence="1 2">
    <name type="scientific">Pristionchus entomophagus</name>
    <dbReference type="NCBI Taxonomy" id="358040"/>
    <lineage>
        <taxon>Eukaryota</taxon>
        <taxon>Metazoa</taxon>
        <taxon>Ecdysozoa</taxon>
        <taxon>Nematoda</taxon>
        <taxon>Chromadorea</taxon>
        <taxon>Rhabditida</taxon>
        <taxon>Rhabditina</taxon>
        <taxon>Diplogasteromorpha</taxon>
        <taxon>Diplogasteroidea</taxon>
        <taxon>Neodiplogasteridae</taxon>
        <taxon>Pristionchus</taxon>
    </lineage>
</organism>
<protein>
    <recommendedName>
        <fullName evidence="3">UTRA domain-containing protein</fullName>
    </recommendedName>
</protein>
<proteinExistence type="predicted"/>
<feature type="non-terminal residue" evidence="1">
    <location>
        <position position="106"/>
    </location>
</feature>
<evidence type="ECO:0008006" key="3">
    <source>
        <dbReference type="Google" id="ProtNLM"/>
    </source>
</evidence>
<evidence type="ECO:0000313" key="2">
    <source>
        <dbReference type="Proteomes" id="UP001432027"/>
    </source>
</evidence>
<dbReference type="Proteomes" id="UP001432027">
    <property type="component" value="Unassembled WGS sequence"/>
</dbReference>
<accession>A0AAV5S8Q6</accession>
<evidence type="ECO:0000313" key="1">
    <source>
        <dbReference type="EMBL" id="GMS78293.1"/>
    </source>
</evidence>